<dbReference type="InParanoid" id="A0A136IKW2"/>
<accession>A0A136IKW2</accession>
<keyword evidence="3" id="KW-1185">Reference proteome</keyword>
<keyword evidence="1" id="KW-0732">Signal</keyword>
<evidence type="ECO:0000256" key="1">
    <source>
        <dbReference type="SAM" id="SignalP"/>
    </source>
</evidence>
<dbReference type="AlphaFoldDB" id="A0A136IKW2"/>
<sequence length="109" mass="13024">MWGMYCSCYLWLVRMWLMSTPQREEESWLAGFIESILLVAEDRAIAINQKRNKILHDSLDAVKRQKTTFWRQLNKNSLPDTFATPYEMALEREASVEERRSRKVHEQSE</sequence>
<protein>
    <submittedName>
        <fullName evidence="2">Uncharacterized protein</fullName>
    </submittedName>
</protein>
<dbReference type="Proteomes" id="UP000070501">
    <property type="component" value="Unassembled WGS sequence"/>
</dbReference>
<gene>
    <name evidence="2" type="ORF">Micbo1qcDRAFT_180849</name>
</gene>
<proteinExistence type="predicted"/>
<feature type="chain" id="PRO_5007292749" evidence="1">
    <location>
        <begin position="22"/>
        <end position="109"/>
    </location>
</feature>
<name>A0A136IKW2_9PEZI</name>
<feature type="signal peptide" evidence="1">
    <location>
        <begin position="1"/>
        <end position="21"/>
    </location>
</feature>
<evidence type="ECO:0000313" key="3">
    <source>
        <dbReference type="Proteomes" id="UP000070501"/>
    </source>
</evidence>
<evidence type="ECO:0000313" key="2">
    <source>
        <dbReference type="EMBL" id="KXJ85408.1"/>
    </source>
</evidence>
<reference evidence="3" key="1">
    <citation type="submission" date="2016-02" db="EMBL/GenBank/DDBJ databases">
        <title>Draft genome sequence of Microdochium bolleyi, a fungal endophyte of beachgrass.</title>
        <authorList>
            <consortium name="DOE Joint Genome Institute"/>
            <person name="David A.S."/>
            <person name="May G."/>
            <person name="Haridas S."/>
            <person name="Lim J."/>
            <person name="Wang M."/>
            <person name="Labutti K."/>
            <person name="Lipzen A."/>
            <person name="Barry K."/>
            <person name="Grigoriev I.V."/>
        </authorList>
    </citation>
    <scope>NUCLEOTIDE SEQUENCE [LARGE SCALE GENOMIC DNA]</scope>
    <source>
        <strain evidence="3">J235TASD1</strain>
    </source>
</reference>
<organism evidence="2 3">
    <name type="scientific">Microdochium bolleyi</name>
    <dbReference type="NCBI Taxonomy" id="196109"/>
    <lineage>
        <taxon>Eukaryota</taxon>
        <taxon>Fungi</taxon>
        <taxon>Dikarya</taxon>
        <taxon>Ascomycota</taxon>
        <taxon>Pezizomycotina</taxon>
        <taxon>Sordariomycetes</taxon>
        <taxon>Xylariomycetidae</taxon>
        <taxon>Xylariales</taxon>
        <taxon>Microdochiaceae</taxon>
        <taxon>Microdochium</taxon>
    </lineage>
</organism>
<dbReference type="EMBL" id="KQ964283">
    <property type="protein sequence ID" value="KXJ85408.1"/>
    <property type="molecule type" value="Genomic_DNA"/>
</dbReference>